<dbReference type="NCBIfam" id="NF003842">
    <property type="entry name" value="PRK05421.1-4"/>
    <property type="match status" value="1"/>
</dbReference>
<evidence type="ECO:0000313" key="3">
    <source>
        <dbReference type="Proteomes" id="UP000585721"/>
    </source>
</evidence>
<dbReference type="AlphaFoldDB" id="A0A841GG16"/>
<dbReference type="NCBIfam" id="NF003840">
    <property type="entry name" value="PRK05421.1-2"/>
    <property type="match status" value="1"/>
</dbReference>
<dbReference type="GO" id="GO:0004527">
    <property type="term" value="F:exonuclease activity"/>
    <property type="evidence" value="ECO:0007669"/>
    <property type="project" value="UniProtKB-KW"/>
</dbReference>
<dbReference type="InterPro" id="IPR005135">
    <property type="entry name" value="Endo/exonuclease/phosphatase"/>
</dbReference>
<feature type="domain" description="Endonuclease/exonuclease/phosphatase" evidence="1">
    <location>
        <begin position="61"/>
        <end position="266"/>
    </location>
</feature>
<evidence type="ECO:0000313" key="2">
    <source>
        <dbReference type="EMBL" id="MBB6054201.1"/>
    </source>
</evidence>
<evidence type="ECO:0000259" key="1">
    <source>
        <dbReference type="Pfam" id="PF03372"/>
    </source>
</evidence>
<organism evidence="2 3">
    <name type="scientific">Tolumonas osonensis</name>
    <dbReference type="NCBI Taxonomy" id="675874"/>
    <lineage>
        <taxon>Bacteria</taxon>
        <taxon>Pseudomonadati</taxon>
        <taxon>Pseudomonadota</taxon>
        <taxon>Gammaproteobacteria</taxon>
        <taxon>Aeromonadales</taxon>
        <taxon>Aeromonadaceae</taxon>
        <taxon>Tolumonas</taxon>
    </lineage>
</organism>
<keyword evidence="2" id="KW-0378">Hydrolase</keyword>
<reference evidence="2 3" key="1">
    <citation type="submission" date="2020-08" db="EMBL/GenBank/DDBJ databases">
        <title>Genomic Encyclopedia of Type Strains, Phase IV (KMG-IV): sequencing the most valuable type-strain genomes for metagenomic binning, comparative biology and taxonomic classification.</title>
        <authorList>
            <person name="Goeker M."/>
        </authorList>
    </citation>
    <scope>NUCLEOTIDE SEQUENCE [LARGE SCALE GENOMIC DNA]</scope>
    <source>
        <strain evidence="2 3">DSM 22975</strain>
    </source>
</reference>
<keyword evidence="3" id="KW-1185">Reference proteome</keyword>
<dbReference type="PROSITE" id="PS51257">
    <property type="entry name" value="PROKAR_LIPOPROTEIN"/>
    <property type="match status" value="1"/>
</dbReference>
<dbReference type="RefSeq" id="WP_188025030.1">
    <property type="nucleotide sequence ID" value="NZ_JACHGR010000001.1"/>
</dbReference>
<keyword evidence="2" id="KW-0540">Nuclease</keyword>
<sequence length="281" mass="31553">MRFLTFSSVITAVLLSGCLEIPPQETLSTNEGTRLVDHCPEIVPAIRQQGGDLKSTFRITTWNMNKFRRAGWQQELNGWAQRSDLLLLQEAMERPALSQLLQQANFNWLQLQAFRLEGEATGVVNAAPAAALYNCSLREPEPVSRLPKSTLLTLYPLDGSSYPLLVVNVHGVNFELGVAAYRRQMTRLFHLAKRYPGPAVLAGDFAAWGNKRSHYLSTLAQQSGFDEVIPAPDVRLKVLSEPVDHIFYRKLDLQRAESKNTHTSDHNPLWAEFSVLKTAVK</sequence>
<accession>A0A841GG16</accession>
<dbReference type="Pfam" id="PF03372">
    <property type="entry name" value="Exo_endo_phos"/>
    <property type="match status" value="1"/>
</dbReference>
<keyword evidence="2" id="KW-0269">Exonuclease</keyword>
<gene>
    <name evidence="2" type="ORF">HNR75_000066</name>
</gene>
<proteinExistence type="predicted"/>
<protein>
    <submittedName>
        <fullName evidence="2">Endonuclease/exonuclease/phosphatase (EEP) superfamily protein YafD</fullName>
    </submittedName>
</protein>
<keyword evidence="2" id="KW-0255">Endonuclease</keyword>
<dbReference type="Proteomes" id="UP000585721">
    <property type="component" value="Unassembled WGS sequence"/>
</dbReference>
<name>A0A841GG16_9GAMM</name>
<dbReference type="InterPro" id="IPR036691">
    <property type="entry name" value="Endo/exonu/phosph_ase_sf"/>
</dbReference>
<comment type="caution">
    <text evidence="2">The sequence shown here is derived from an EMBL/GenBank/DDBJ whole genome shotgun (WGS) entry which is preliminary data.</text>
</comment>
<dbReference type="EMBL" id="JACHGR010000001">
    <property type="protein sequence ID" value="MBB6054201.1"/>
    <property type="molecule type" value="Genomic_DNA"/>
</dbReference>
<dbReference type="GO" id="GO:0004519">
    <property type="term" value="F:endonuclease activity"/>
    <property type="evidence" value="ECO:0007669"/>
    <property type="project" value="UniProtKB-KW"/>
</dbReference>
<dbReference type="Gene3D" id="3.60.10.10">
    <property type="entry name" value="Endonuclease/exonuclease/phosphatase"/>
    <property type="match status" value="1"/>
</dbReference>
<dbReference type="SUPFAM" id="SSF56219">
    <property type="entry name" value="DNase I-like"/>
    <property type="match status" value="1"/>
</dbReference>